<keyword evidence="15" id="KW-0119">Carbohydrate metabolism</keyword>
<dbReference type="GO" id="GO:0045277">
    <property type="term" value="C:respiratory chain complex IV"/>
    <property type="evidence" value="ECO:0007669"/>
    <property type="project" value="InterPro"/>
</dbReference>
<evidence type="ECO:0000256" key="21">
    <source>
        <dbReference type="RuleBase" id="RU004453"/>
    </source>
</evidence>
<feature type="region of interest" description="Disordered" evidence="22">
    <location>
        <begin position="412"/>
        <end position="536"/>
    </location>
</feature>
<dbReference type="GO" id="GO:0000272">
    <property type="term" value="P:polysaccharide catabolic process"/>
    <property type="evidence" value="ECO:0007669"/>
    <property type="project" value="UniProtKB-KW"/>
</dbReference>
<protein>
    <recommendedName>
        <fullName evidence="18">Cytochrome c oxidase subunit 6, mitochondrial</fullName>
        <ecNumber evidence="5">3.2.1.14</ecNumber>
    </recommendedName>
    <alternativeName>
        <fullName evidence="19">Cytochrome c oxidase polypeptide VI</fullName>
    </alternativeName>
</protein>
<evidence type="ECO:0000256" key="7">
    <source>
        <dbReference type="ARBA" id="ARBA00022723"/>
    </source>
</evidence>
<dbReference type="GO" id="GO:0005576">
    <property type="term" value="C:extracellular region"/>
    <property type="evidence" value="ECO:0007669"/>
    <property type="project" value="TreeGrafter"/>
</dbReference>
<evidence type="ECO:0000256" key="4">
    <source>
        <dbReference type="ARBA" id="ARBA00007972"/>
    </source>
</evidence>
<sequence length="536" mass="58477">MNRLAAFSRPLAATARVQVARSAIATRSAVQIRNYSSEHGEETFEHFTERFVKFFDNVDDVFELQRGLNNAFGYDLVPAPSVIAAALKASRRVNDFATAVRVFEGLKVKAGSDALYKQYLDELAPLKTELGVQTKEELGFGASAEGDLAEYCQNDTIDLLVLAFLAQIEDNLPGLDFANHCKETYPGTSILHCPKIAQDIKFCQSRGKAVILSIGGASGSYAIGDSAAGQAFAKTIWDMFLGGSSETRPFEDAMLDGVDLDLEDGATQGYVGFLETLRDSFAGSSRQYYITGAPQCPMPDRWLEPMMVSSWFDMLFVQFYNNNCGADKDSFNFAAWNEWATSSSINKSVKIYLGVPAGPGAAGSNVLSADRLIEVISQVQSYSNFGGVMMWDAGYANVSGLAAVAARALAGGGRRRDPPLPTLPSPHEPSPSPDHPTPDEPSPEYPESPEPPCPEDTWDPWTGDLGWADWPDLPQRPKDPWHNKRADNIKNRSVPSPSDPADRFAQRATTMPSPGSKKSTRGIKMMRMTRSRPAPT</sequence>
<dbReference type="InterPro" id="IPR003204">
    <property type="entry name" value="Cyt_c_oxidase_su5A/6"/>
</dbReference>
<dbReference type="GO" id="GO:0006032">
    <property type="term" value="P:chitin catabolic process"/>
    <property type="evidence" value="ECO:0007669"/>
    <property type="project" value="UniProtKB-KW"/>
</dbReference>
<feature type="domain" description="GH18" evidence="23">
    <location>
        <begin position="135"/>
        <end position="412"/>
    </location>
</feature>
<dbReference type="CDD" id="cd00923">
    <property type="entry name" value="Cyt_c_Oxidase_Va"/>
    <property type="match status" value="1"/>
</dbReference>
<keyword evidence="9 20" id="KW-0378">Hydrolase</keyword>
<evidence type="ECO:0000256" key="14">
    <source>
        <dbReference type="ARBA" id="ARBA00023136"/>
    </source>
</evidence>
<dbReference type="PROSITE" id="PS51910">
    <property type="entry name" value="GH18_2"/>
    <property type="match status" value="1"/>
</dbReference>
<evidence type="ECO:0000313" key="25">
    <source>
        <dbReference type="Proteomes" id="UP000717515"/>
    </source>
</evidence>
<dbReference type="InterPro" id="IPR017853">
    <property type="entry name" value="GH"/>
</dbReference>
<dbReference type="Pfam" id="PF02284">
    <property type="entry name" value="COX5A"/>
    <property type="match status" value="1"/>
</dbReference>
<evidence type="ECO:0000256" key="13">
    <source>
        <dbReference type="ARBA" id="ARBA00023128"/>
    </source>
</evidence>
<dbReference type="PANTHER" id="PTHR45708:SF49">
    <property type="entry name" value="ENDOCHITINASE"/>
    <property type="match status" value="1"/>
</dbReference>
<dbReference type="EC" id="3.2.1.14" evidence="5"/>
<keyword evidence="6" id="KW-0349">Heme</keyword>
<evidence type="ECO:0000256" key="6">
    <source>
        <dbReference type="ARBA" id="ARBA00022617"/>
    </source>
</evidence>
<name>A0A9P8AAU1_MORAP</name>
<comment type="catalytic activity">
    <reaction evidence="1">
        <text>Random endo-hydrolysis of N-acetyl-beta-D-glucosaminide (1-&gt;4)-beta-linkages in chitin and chitodextrins.</text>
        <dbReference type="EC" id="3.2.1.14"/>
    </reaction>
</comment>
<keyword evidence="17" id="KW-0624">Polysaccharide degradation</keyword>
<evidence type="ECO:0000256" key="11">
    <source>
        <dbReference type="ARBA" id="ARBA00023004"/>
    </source>
</evidence>
<dbReference type="FunFam" id="1.25.40.40:FF:000001">
    <property type="entry name" value="Cytochrome c oxidase subunit VI"/>
    <property type="match status" value="1"/>
</dbReference>
<dbReference type="InterPro" id="IPR001579">
    <property type="entry name" value="Glyco_hydro_18_chit_AS"/>
</dbReference>
<accession>A0A9P8AAU1</accession>
<evidence type="ECO:0000256" key="5">
    <source>
        <dbReference type="ARBA" id="ARBA00012729"/>
    </source>
</evidence>
<dbReference type="Gene3D" id="3.20.20.80">
    <property type="entry name" value="Glycosidases"/>
    <property type="match status" value="1"/>
</dbReference>
<dbReference type="AlphaFoldDB" id="A0A9P8AAU1"/>
<evidence type="ECO:0000256" key="10">
    <source>
        <dbReference type="ARBA" id="ARBA00022946"/>
    </source>
</evidence>
<keyword evidence="8" id="KW-0999">Mitochondrion inner membrane</keyword>
<dbReference type="GO" id="GO:0006123">
    <property type="term" value="P:mitochondrial electron transport, cytochrome c to oxygen"/>
    <property type="evidence" value="ECO:0007669"/>
    <property type="project" value="InterPro"/>
</dbReference>
<keyword evidence="13" id="KW-0496">Mitochondrion</keyword>
<evidence type="ECO:0000313" key="24">
    <source>
        <dbReference type="EMBL" id="KAG9325527.1"/>
    </source>
</evidence>
<dbReference type="Proteomes" id="UP000717515">
    <property type="component" value="Unassembled WGS sequence"/>
</dbReference>
<evidence type="ECO:0000256" key="19">
    <source>
        <dbReference type="ARBA" id="ARBA00082700"/>
    </source>
</evidence>
<comment type="caution">
    <text evidence="24">The sequence shown here is derived from an EMBL/GenBank/DDBJ whole genome shotgun (WGS) entry which is preliminary data.</text>
</comment>
<evidence type="ECO:0000256" key="3">
    <source>
        <dbReference type="ARBA" id="ARBA00004673"/>
    </source>
</evidence>
<dbReference type="PANTHER" id="PTHR45708">
    <property type="entry name" value="ENDOCHITINASE"/>
    <property type="match status" value="1"/>
</dbReference>
<keyword evidence="16 20" id="KW-0326">Glycosidase</keyword>
<comment type="similarity">
    <text evidence="21">Belongs to the glycosyl hydrolase 18 family.</text>
</comment>
<organism evidence="24 25">
    <name type="scientific">Mortierella alpina</name>
    <name type="common">Oleaginous fungus</name>
    <name type="synonym">Mortierella renispora</name>
    <dbReference type="NCBI Taxonomy" id="64518"/>
    <lineage>
        <taxon>Eukaryota</taxon>
        <taxon>Fungi</taxon>
        <taxon>Fungi incertae sedis</taxon>
        <taxon>Mucoromycota</taxon>
        <taxon>Mortierellomycotina</taxon>
        <taxon>Mortierellomycetes</taxon>
        <taxon>Mortierellales</taxon>
        <taxon>Mortierellaceae</taxon>
        <taxon>Mortierella</taxon>
    </lineage>
</organism>
<keyword evidence="10" id="KW-0809">Transit peptide</keyword>
<evidence type="ECO:0000256" key="20">
    <source>
        <dbReference type="RuleBase" id="RU000489"/>
    </source>
</evidence>
<evidence type="ECO:0000256" key="12">
    <source>
        <dbReference type="ARBA" id="ARBA00023024"/>
    </source>
</evidence>
<dbReference type="InterPro" id="IPR036545">
    <property type="entry name" value="Cyt_c_oxidase_su5A/6_sf"/>
</dbReference>
<evidence type="ECO:0000256" key="22">
    <source>
        <dbReference type="SAM" id="MobiDB-lite"/>
    </source>
</evidence>
<dbReference type="EMBL" id="JAIFTL010000038">
    <property type="protein sequence ID" value="KAG9325527.1"/>
    <property type="molecule type" value="Genomic_DNA"/>
</dbReference>
<evidence type="ECO:0000256" key="15">
    <source>
        <dbReference type="ARBA" id="ARBA00023277"/>
    </source>
</evidence>
<evidence type="ECO:0000256" key="16">
    <source>
        <dbReference type="ARBA" id="ARBA00023295"/>
    </source>
</evidence>
<dbReference type="Gene3D" id="1.25.40.40">
    <property type="entry name" value="Cytochrome c oxidase, subunit Va/VI"/>
    <property type="match status" value="1"/>
</dbReference>
<feature type="compositionally biased region" description="Polar residues" evidence="22">
    <location>
        <begin position="507"/>
        <end position="517"/>
    </location>
</feature>
<evidence type="ECO:0000256" key="2">
    <source>
        <dbReference type="ARBA" id="ARBA00004443"/>
    </source>
</evidence>
<reference evidence="24" key="1">
    <citation type="submission" date="2021-07" db="EMBL/GenBank/DDBJ databases">
        <title>Draft genome of Mortierella alpina, strain LL118, isolated from an aspen leaf litter sample.</title>
        <authorList>
            <person name="Yang S."/>
            <person name="Vinatzer B.A."/>
        </authorList>
    </citation>
    <scope>NUCLEOTIDE SEQUENCE</scope>
    <source>
        <strain evidence="24">LL118</strain>
    </source>
</reference>
<dbReference type="GO" id="GO:0008843">
    <property type="term" value="F:endochitinase activity"/>
    <property type="evidence" value="ECO:0007669"/>
    <property type="project" value="UniProtKB-EC"/>
</dbReference>
<comment type="subcellular location">
    <subcellularLocation>
        <location evidence="2">Mitochondrion inner membrane</location>
        <topology evidence="2">Peripheral membrane protein</topology>
        <orientation evidence="2">Matrix side</orientation>
    </subcellularLocation>
</comment>
<evidence type="ECO:0000256" key="18">
    <source>
        <dbReference type="ARBA" id="ARBA00070174"/>
    </source>
</evidence>
<dbReference type="GO" id="GO:0005743">
    <property type="term" value="C:mitochondrial inner membrane"/>
    <property type="evidence" value="ECO:0007669"/>
    <property type="project" value="UniProtKB-SubCell"/>
</dbReference>
<dbReference type="GO" id="GO:0046872">
    <property type="term" value="F:metal ion binding"/>
    <property type="evidence" value="ECO:0007669"/>
    <property type="project" value="UniProtKB-KW"/>
</dbReference>
<evidence type="ECO:0000259" key="23">
    <source>
        <dbReference type="PROSITE" id="PS51910"/>
    </source>
</evidence>
<evidence type="ECO:0000256" key="9">
    <source>
        <dbReference type="ARBA" id="ARBA00022801"/>
    </source>
</evidence>
<dbReference type="InterPro" id="IPR050542">
    <property type="entry name" value="Glycosyl_Hydrlase18_Chitinase"/>
</dbReference>
<proteinExistence type="inferred from homology"/>
<evidence type="ECO:0000256" key="17">
    <source>
        <dbReference type="ARBA" id="ARBA00023326"/>
    </source>
</evidence>
<keyword evidence="12" id="KW-0146">Chitin degradation</keyword>
<dbReference type="InterPro" id="IPR001223">
    <property type="entry name" value="Glyco_hydro18_cat"/>
</dbReference>
<dbReference type="SUPFAM" id="SSF48479">
    <property type="entry name" value="Cytochrome c oxidase subunit E"/>
    <property type="match status" value="1"/>
</dbReference>
<dbReference type="Pfam" id="PF00704">
    <property type="entry name" value="Glyco_hydro_18"/>
    <property type="match status" value="1"/>
</dbReference>
<comment type="similarity">
    <text evidence="4">Belongs to the cytochrome c oxidase subunit 5A family.</text>
</comment>
<keyword evidence="7" id="KW-0479">Metal-binding</keyword>
<evidence type="ECO:0000256" key="1">
    <source>
        <dbReference type="ARBA" id="ARBA00000822"/>
    </source>
</evidence>
<evidence type="ECO:0000256" key="8">
    <source>
        <dbReference type="ARBA" id="ARBA00022792"/>
    </source>
</evidence>
<feature type="compositionally biased region" description="Pro residues" evidence="22">
    <location>
        <begin position="419"/>
        <end position="454"/>
    </location>
</feature>
<keyword evidence="11" id="KW-0408">Iron</keyword>
<gene>
    <name evidence="24" type="ORF">KVV02_007352</name>
</gene>
<keyword evidence="14" id="KW-0472">Membrane</keyword>
<dbReference type="SUPFAM" id="SSF51445">
    <property type="entry name" value="(Trans)glycosidases"/>
    <property type="match status" value="1"/>
</dbReference>
<comment type="pathway">
    <text evidence="3">Energy metabolism; oxidative phosphorylation.</text>
</comment>
<feature type="compositionally biased region" description="Basic and acidic residues" evidence="22">
    <location>
        <begin position="475"/>
        <end position="490"/>
    </location>
</feature>
<dbReference type="PROSITE" id="PS01095">
    <property type="entry name" value="GH18_1"/>
    <property type="match status" value="1"/>
</dbReference>